<dbReference type="KEGG" id="xdi:EZH22_02780"/>
<sequence>MKLKHIAVLAGLMGLPAGASAADGPVRIGVLTDMSSALADTQGMGSVEGARMAIEDFGGSVLGRKIELVHADHQNKPDIGSATVLKWFDNDDVRLVVDLGNSAVGLAVQRIAKEKDRITIATGAATSELTGKACSPNSFHWGYDSYQFSKAAPAQMVKSGLDTWFFITADYAFGYALENDTRQVVEANGGKVIGSVRHPINTLDFSSYLLQAQASGAKVIAVASAVSDLQNVLKQGQEFQIFGAKQTPAAMALLLVDVHSVGLKATQGTGISTVFYWDQDDETRAFAKRFKERMGRPPTEAQAMNYSGVAHYLKAVKAAGTTETQAVLAKMREIPVNDLMTQNAMARADGRLMRDVRLAKVKTPAESKGPWDYFAIGEVIPADQAFRPTADSACPLLKK</sequence>
<dbReference type="EMBL" id="CP063362">
    <property type="protein sequence ID" value="QRG07359.1"/>
    <property type="molecule type" value="Genomic_DNA"/>
</dbReference>
<evidence type="ECO:0000313" key="6">
    <source>
        <dbReference type="EMBL" id="QRG07359.1"/>
    </source>
</evidence>
<dbReference type="PANTHER" id="PTHR30483:SF6">
    <property type="entry name" value="PERIPLASMIC BINDING PROTEIN OF ABC TRANSPORTER FOR NATURAL AMINO ACIDS"/>
    <property type="match status" value="1"/>
</dbReference>
<reference evidence="6 7" key="1">
    <citation type="submission" date="2020-10" db="EMBL/GenBank/DDBJ databases">
        <title>Degradation of 1,4-Dioxane by Xanthobacter sp. YN2, via a Novel Group-2 Soluble Di-Iron Monooxygenase.</title>
        <authorList>
            <person name="Ma F."/>
            <person name="Wang Y."/>
            <person name="Yang J."/>
            <person name="Guo H."/>
            <person name="Su D."/>
            <person name="Yu L."/>
        </authorList>
    </citation>
    <scope>NUCLEOTIDE SEQUENCE [LARGE SCALE GENOMIC DNA]</scope>
    <source>
        <strain evidence="6 7">YN2</strain>
    </source>
</reference>
<dbReference type="Gene3D" id="3.40.50.2300">
    <property type="match status" value="2"/>
</dbReference>
<evidence type="ECO:0000256" key="1">
    <source>
        <dbReference type="ARBA" id="ARBA00010062"/>
    </source>
</evidence>
<feature type="signal peptide" evidence="4">
    <location>
        <begin position="1"/>
        <end position="21"/>
    </location>
</feature>
<keyword evidence="7" id="KW-1185">Reference proteome</keyword>
<dbReference type="InterPro" id="IPR051010">
    <property type="entry name" value="BCAA_transport"/>
</dbReference>
<name>A0A974SJK6_9HYPH</name>
<dbReference type="Pfam" id="PF13458">
    <property type="entry name" value="Peripla_BP_6"/>
    <property type="match status" value="1"/>
</dbReference>
<feature type="domain" description="Leucine-binding protein" evidence="5">
    <location>
        <begin position="25"/>
        <end position="362"/>
    </location>
</feature>
<dbReference type="InterPro" id="IPR028081">
    <property type="entry name" value="Leu-bd"/>
</dbReference>
<evidence type="ECO:0000313" key="7">
    <source>
        <dbReference type="Proteomes" id="UP000596427"/>
    </source>
</evidence>
<keyword evidence="3" id="KW-0813">Transport</keyword>
<dbReference type="InterPro" id="IPR028082">
    <property type="entry name" value="Peripla_BP_I"/>
</dbReference>
<accession>A0A974SJK6</accession>
<dbReference type="RefSeq" id="WP_203194273.1">
    <property type="nucleotide sequence ID" value="NZ_CP063362.1"/>
</dbReference>
<dbReference type="GO" id="GO:0006865">
    <property type="term" value="P:amino acid transport"/>
    <property type="evidence" value="ECO:0007669"/>
    <property type="project" value="UniProtKB-KW"/>
</dbReference>
<feature type="chain" id="PRO_5037629666" evidence="4">
    <location>
        <begin position="22"/>
        <end position="399"/>
    </location>
</feature>
<gene>
    <name evidence="6" type="ORF">EZH22_02780</name>
</gene>
<keyword evidence="2 4" id="KW-0732">Signal</keyword>
<evidence type="ECO:0000259" key="5">
    <source>
        <dbReference type="Pfam" id="PF13458"/>
    </source>
</evidence>
<organism evidence="6 7">
    <name type="scientific">Xanthobacter dioxanivorans</name>
    <dbReference type="NCBI Taxonomy" id="2528964"/>
    <lineage>
        <taxon>Bacteria</taxon>
        <taxon>Pseudomonadati</taxon>
        <taxon>Pseudomonadota</taxon>
        <taxon>Alphaproteobacteria</taxon>
        <taxon>Hyphomicrobiales</taxon>
        <taxon>Xanthobacteraceae</taxon>
        <taxon>Xanthobacter</taxon>
    </lineage>
</organism>
<evidence type="ECO:0000256" key="3">
    <source>
        <dbReference type="ARBA" id="ARBA00022970"/>
    </source>
</evidence>
<evidence type="ECO:0000256" key="4">
    <source>
        <dbReference type="SAM" id="SignalP"/>
    </source>
</evidence>
<protein>
    <submittedName>
        <fullName evidence="6">ABC transporter substrate-binding protein</fullName>
    </submittedName>
</protein>
<dbReference type="SUPFAM" id="SSF53822">
    <property type="entry name" value="Periplasmic binding protein-like I"/>
    <property type="match status" value="1"/>
</dbReference>
<keyword evidence="3" id="KW-0029">Amino-acid transport</keyword>
<dbReference type="PANTHER" id="PTHR30483">
    <property type="entry name" value="LEUCINE-SPECIFIC-BINDING PROTEIN"/>
    <property type="match status" value="1"/>
</dbReference>
<comment type="similarity">
    <text evidence="1">Belongs to the leucine-binding protein family.</text>
</comment>
<dbReference type="Proteomes" id="UP000596427">
    <property type="component" value="Chromosome"/>
</dbReference>
<evidence type="ECO:0000256" key="2">
    <source>
        <dbReference type="ARBA" id="ARBA00022729"/>
    </source>
</evidence>
<proteinExistence type="inferred from homology"/>
<dbReference type="CDD" id="cd06327">
    <property type="entry name" value="PBP1_SBP-like"/>
    <property type="match status" value="1"/>
</dbReference>
<dbReference type="AlphaFoldDB" id="A0A974SJK6"/>